<sequence>MGRIQQVGHEFYGHNRYGLFPNLESLSFRNMKRWQLRSNVDANGGAVCFPRLKKLSLTECPSLKGNLPVHVPSLVELEITGCVLLRRLLPIVPSAHVPVLQLETFPFPRAELPKALVVTSITYLSLERLASLDMESLPCFQNLYLHFCQRLLWFPGKETGRGEATTELSAPNLATFEIDGCEKVKPVVIEKEGEVLLPELRGLTITNSATGELPHAVRRSLLKFSCLKCLTMEGLEVECFPVTGEGLPTSLTRLIIKNFRKLRKLDGEAFHCLKYLTKLCIWECPELERFPEKGLSLSLKELEISGCPKLEKRLKPHKGKD</sequence>
<dbReference type="PANTHER" id="PTHR33463">
    <property type="entry name" value="NB-ARC DOMAIN-CONTAINING PROTEIN-RELATED"/>
    <property type="match status" value="1"/>
</dbReference>
<keyword evidence="1" id="KW-0611">Plant defense</keyword>
<dbReference type="OrthoDB" id="1896560at2759"/>
<dbReference type="AlphaFoldDB" id="A0A9Q1JPB3"/>
<evidence type="ECO:0000313" key="2">
    <source>
        <dbReference type="EMBL" id="KAJ8428530.1"/>
    </source>
</evidence>
<keyword evidence="3" id="KW-1185">Reference proteome</keyword>
<comment type="caution">
    <text evidence="2">The sequence shown here is derived from an EMBL/GenBank/DDBJ whole genome shotgun (WGS) entry which is preliminary data.</text>
</comment>
<evidence type="ECO:0000256" key="1">
    <source>
        <dbReference type="ARBA" id="ARBA00022821"/>
    </source>
</evidence>
<gene>
    <name evidence="2" type="ORF">Cgig2_009217</name>
</gene>
<reference evidence="2" key="1">
    <citation type="submission" date="2022-04" db="EMBL/GenBank/DDBJ databases">
        <title>Carnegiea gigantea Genome sequencing and assembly v2.</title>
        <authorList>
            <person name="Copetti D."/>
            <person name="Sanderson M.J."/>
            <person name="Burquez A."/>
            <person name="Wojciechowski M.F."/>
        </authorList>
    </citation>
    <scope>NUCLEOTIDE SEQUENCE</scope>
    <source>
        <strain evidence="2">SGP5-SGP5p</strain>
        <tissue evidence="2">Aerial part</tissue>
    </source>
</reference>
<dbReference type="InterPro" id="IPR032675">
    <property type="entry name" value="LRR_dom_sf"/>
</dbReference>
<name>A0A9Q1JPB3_9CARY</name>
<dbReference type="Proteomes" id="UP001153076">
    <property type="component" value="Unassembled WGS sequence"/>
</dbReference>
<dbReference type="InterPro" id="IPR050905">
    <property type="entry name" value="Plant_NBS-LRR"/>
</dbReference>
<dbReference type="Gene3D" id="3.80.10.10">
    <property type="entry name" value="Ribonuclease Inhibitor"/>
    <property type="match status" value="2"/>
</dbReference>
<dbReference type="SUPFAM" id="SSF52047">
    <property type="entry name" value="RNI-like"/>
    <property type="match status" value="1"/>
</dbReference>
<organism evidence="2 3">
    <name type="scientific">Carnegiea gigantea</name>
    <dbReference type="NCBI Taxonomy" id="171969"/>
    <lineage>
        <taxon>Eukaryota</taxon>
        <taxon>Viridiplantae</taxon>
        <taxon>Streptophyta</taxon>
        <taxon>Embryophyta</taxon>
        <taxon>Tracheophyta</taxon>
        <taxon>Spermatophyta</taxon>
        <taxon>Magnoliopsida</taxon>
        <taxon>eudicotyledons</taxon>
        <taxon>Gunneridae</taxon>
        <taxon>Pentapetalae</taxon>
        <taxon>Caryophyllales</taxon>
        <taxon>Cactineae</taxon>
        <taxon>Cactaceae</taxon>
        <taxon>Cactoideae</taxon>
        <taxon>Echinocereeae</taxon>
        <taxon>Carnegiea</taxon>
    </lineage>
</organism>
<evidence type="ECO:0000313" key="3">
    <source>
        <dbReference type="Proteomes" id="UP001153076"/>
    </source>
</evidence>
<proteinExistence type="predicted"/>
<dbReference type="EMBL" id="JAKOGI010000999">
    <property type="protein sequence ID" value="KAJ8428530.1"/>
    <property type="molecule type" value="Genomic_DNA"/>
</dbReference>
<accession>A0A9Q1JPB3</accession>
<protein>
    <submittedName>
        <fullName evidence="2">Uncharacterized protein</fullName>
    </submittedName>
</protein>